<evidence type="ECO:0000313" key="2">
    <source>
        <dbReference type="Proteomes" id="UP001057402"/>
    </source>
</evidence>
<proteinExistence type="predicted"/>
<accession>A0ACB9QFG1</accession>
<evidence type="ECO:0000313" key="1">
    <source>
        <dbReference type="EMBL" id="KAI4365046.1"/>
    </source>
</evidence>
<name>A0ACB9QFG1_9MYRT</name>
<gene>
    <name evidence="1" type="ORF">MLD38_021066</name>
</gene>
<dbReference type="Proteomes" id="UP001057402">
    <property type="component" value="Chromosome 6"/>
</dbReference>
<reference evidence="2" key="1">
    <citation type="journal article" date="2023" name="Front. Plant Sci.">
        <title>Chromosomal-level genome assembly of Melastoma candidum provides insights into trichome evolution.</title>
        <authorList>
            <person name="Zhong Y."/>
            <person name="Wu W."/>
            <person name="Sun C."/>
            <person name="Zou P."/>
            <person name="Liu Y."/>
            <person name="Dai S."/>
            <person name="Zhou R."/>
        </authorList>
    </citation>
    <scope>NUCLEOTIDE SEQUENCE [LARGE SCALE GENOMIC DNA]</scope>
</reference>
<sequence length="137" mass="14971">MEIKPFLTTFFILAVTVAALSPAIDASSGKDKEADQGSFIWYPTYSKHGNKCDSSTWWGKSVCLLKGSGLTCCKHKCVNLKKDDANCGSCGRVCHYNTKCCNGKCVNVISNAYHCGQCNKKCPYNVKCENRVCGYAS</sequence>
<protein>
    <submittedName>
        <fullName evidence="1">Uncharacterized protein</fullName>
    </submittedName>
</protein>
<dbReference type="EMBL" id="CM042885">
    <property type="protein sequence ID" value="KAI4365046.1"/>
    <property type="molecule type" value="Genomic_DNA"/>
</dbReference>
<keyword evidence="2" id="KW-1185">Reference proteome</keyword>
<organism evidence="1 2">
    <name type="scientific">Melastoma candidum</name>
    <dbReference type="NCBI Taxonomy" id="119954"/>
    <lineage>
        <taxon>Eukaryota</taxon>
        <taxon>Viridiplantae</taxon>
        <taxon>Streptophyta</taxon>
        <taxon>Embryophyta</taxon>
        <taxon>Tracheophyta</taxon>
        <taxon>Spermatophyta</taxon>
        <taxon>Magnoliopsida</taxon>
        <taxon>eudicotyledons</taxon>
        <taxon>Gunneridae</taxon>
        <taxon>Pentapetalae</taxon>
        <taxon>rosids</taxon>
        <taxon>malvids</taxon>
        <taxon>Myrtales</taxon>
        <taxon>Melastomataceae</taxon>
        <taxon>Melastomatoideae</taxon>
        <taxon>Melastomateae</taxon>
        <taxon>Melastoma</taxon>
    </lineage>
</organism>
<comment type="caution">
    <text evidence="1">The sequence shown here is derived from an EMBL/GenBank/DDBJ whole genome shotgun (WGS) entry which is preliminary data.</text>
</comment>